<proteinExistence type="predicted"/>
<gene>
    <name evidence="2" type="ORF">ACFQ0E_17885</name>
</gene>
<comment type="caution">
    <text evidence="2">The sequence shown here is derived from an EMBL/GenBank/DDBJ whole genome shotgun (WGS) entry which is preliminary data.</text>
</comment>
<evidence type="ECO:0008006" key="4">
    <source>
        <dbReference type="Google" id="ProtNLM"/>
    </source>
</evidence>
<keyword evidence="3" id="KW-1185">Reference proteome</keyword>
<feature type="signal peptide" evidence="1">
    <location>
        <begin position="1"/>
        <end position="20"/>
    </location>
</feature>
<feature type="chain" id="PRO_5045811189" description="Secreted protein" evidence="1">
    <location>
        <begin position="21"/>
        <end position="89"/>
    </location>
</feature>
<dbReference type="Proteomes" id="UP001597110">
    <property type="component" value="Unassembled WGS sequence"/>
</dbReference>
<name>A0ABW2YG23_9GAMM</name>
<sequence>MKPKKSMLALGALLAGSVYAISAIALPAGGENEILYWQYYTNAAMTQEAGVRVISNGSACDVQRIDYGSTTSYRRLVREACQSIENPDW</sequence>
<accession>A0ABW2YG23</accession>
<protein>
    <recommendedName>
        <fullName evidence="4">Secreted protein</fullName>
    </recommendedName>
</protein>
<dbReference type="RefSeq" id="WP_386826162.1">
    <property type="nucleotide sequence ID" value="NZ_JBHTIF010000005.1"/>
</dbReference>
<evidence type="ECO:0000256" key="1">
    <source>
        <dbReference type="SAM" id="SignalP"/>
    </source>
</evidence>
<keyword evidence="1" id="KW-0732">Signal</keyword>
<reference evidence="3" key="1">
    <citation type="journal article" date="2019" name="Int. J. Syst. Evol. Microbiol.">
        <title>The Global Catalogue of Microorganisms (GCM) 10K type strain sequencing project: providing services to taxonomists for standard genome sequencing and annotation.</title>
        <authorList>
            <consortium name="The Broad Institute Genomics Platform"/>
            <consortium name="The Broad Institute Genome Sequencing Center for Infectious Disease"/>
            <person name="Wu L."/>
            <person name="Ma J."/>
        </authorList>
    </citation>
    <scope>NUCLEOTIDE SEQUENCE [LARGE SCALE GENOMIC DNA]</scope>
    <source>
        <strain evidence="3">CCUG 55585</strain>
    </source>
</reference>
<organism evidence="2 3">
    <name type="scientific">Lysobacter brunescens</name>
    <dbReference type="NCBI Taxonomy" id="262323"/>
    <lineage>
        <taxon>Bacteria</taxon>
        <taxon>Pseudomonadati</taxon>
        <taxon>Pseudomonadota</taxon>
        <taxon>Gammaproteobacteria</taxon>
        <taxon>Lysobacterales</taxon>
        <taxon>Lysobacteraceae</taxon>
        <taxon>Lysobacter</taxon>
    </lineage>
</organism>
<dbReference type="EMBL" id="JBHTIF010000005">
    <property type="protein sequence ID" value="MFD0727469.1"/>
    <property type="molecule type" value="Genomic_DNA"/>
</dbReference>
<evidence type="ECO:0000313" key="2">
    <source>
        <dbReference type="EMBL" id="MFD0727469.1"/>
    </source>
</evidence>
<evidence type="ECO:0000313" key="3">
    <source>
        <dbReference type="Proteomes" id="UP001597110"/>
    </source>
</evidence>